<dbReference type="Proteomes" id="UP001595648">
    <property type="component" value="Unassembled WGS sequence"/>
</dbReference>
<dbReference type="EMBL" id="JBHRVD010000001">
    <property type="protein sequence ID" value="MFC3320793.1"/>
    <property type="molecule type" value="Genomic_DNA"/>
</dbReference>
<evidence type="ECO:0000313" key="2">
    <source>
        <dbReference type="EMBL" id="MFC3320793.1"/>
    </source>
</evidence>
<gene>
    <name evidence="2" type="ORF">ACFOJ9_03055</name>
</gene>
<comment type="caution">
    <text evidence="2">The sequence shown here is derived from an EMBL/GenBank/DDBJ whole genome shotgun (WGS) entry which is preliminary data.</text>
</comment>
<dbReference type="Pfam" id="PF01568">
    <property type="entry name" value="Molydop_binding"/>
    <property type="match status" value="1"/>
</dbReference>
<dbReference type="InterPro" id="IPR009010">
    <property type="entry name" value="Asp_de-COase-like_dom_sf"/>
</dbReference>
<name>A0ABV7MFZ9_9HYPH</name>
<dbReference type="InterPro" id="IPR006657">
    <property type="entry name" value="MoPterin_dinucl-bd_dom"/>
</dbReference>
<dbReference type="Gene3D" id="2.40.40.20">
    <property type="match status" value="1"/>
</dbReference>
<sequence>MGNNGFQEPSTAFINNGRANLVWQNAFLDQDSEFVTDRWPYPFIQISPDDMKELGLNNGALVEFNNESGSTQAMAYPTPTAKKAETFMLFEFPTGVVGNVINAGTNELILPNYKQTWANIRKISDAPESVKHLSFKSTEYQAS</sequence>
<proteinExistence type="predicted"/>
<dbReference type="RefSeq" id="WP_378987547.1">
    <property type="nucleotide sequence ID" value="NZ_JBHRVD010000001.1"/>
</dbReference>
<accession>A0ABV7MFZ9</accession>
<dbReference type="SUPFAM" id="SSF50692">
    <property type="entry name" value="ADC-like"/>
    <property type="match status" value="1"/>
</dbReference>
<organism evidence="2 3">
    <name type="scientific">Mesorhizobium cantuariense</name>
    <dbReference type="NCBI Taxonomy" id="1300275"/>
    <lineage>
        <taxon>Bacteria</taxon>
        <taxon>Pseudomonadati</taxon>
        <taxon>Pseudomonadota</taxon>
        <taxon>Alphaproteobacteria</taxon>
        <taxon>Hyphomicrobiales</taxon>
        <taxon>Phyllobacteriaceae</taxon>
        <taxon>Mesorhizobium</taxon>
    </lineage>
</organism>
<reference evidence="3" key="1">
    <citation type="journal article" date="2019" name="Int. J. Syst. Evol. Microbiol.">
        <title>The Global Catalogue of Microorganisms (GCM) 10K type strain sequencing project: providing services to taxonomists for standard genome sequencing and annotation.</title>
        <authorList>
            <consortium name="The Broad Institute Genomics Platform"/>
            <consortium name="The Broad Institute Genome Sequencing Center for Infectious Disease"/>
            <person name="Wu L."/>
            <person name="Ma J."/>
        </authorList>
    </citation>
    <scope>NUCLEOTIDE SEQUENCE [LARGE SCALE GENOMIC DNA]</scope>
    <source>
        <strain evidence="3">ICMP 19515</strain>
    </source>
</reference>
<keyword evidence="3" id="KW-1185">Reference proteome</keyword>
<evidence type="ECO:0000313" key="3">
    <source>
        <dbReference type="Proteomes" id="UP001595648"/>
    </source>
</evidence>
<evidence type="ECO:0000259" key="1">
    <source>
        <dbReference type="Pfam" id="PF01568"/>
    </source>
</evidence>
<protein>
    <submittedName>
        <fullName evidence="2">Molybdopterin dinucleotide binding domain-containing protein</fullName>
    </submittedName>
</protein>
<feature type="domain" description="Molybdopterin dinucleotide-binding" evidence="1">
    <location>
        <begin position="36"/>
        <end position="105"/>
    </location>
</feature>